<gene>
    <name evidence="1" type="ORF">MM415A05019_0003</name>
    <name evidence="2" type="ORF">MM415B08855_0010</name>
</gene>
<sequence length="82" mass="9289">MAICKACKREINWCTTKDGQKVPLDRPFKAIQVKNRIGEVIKVQSPHWATCTGVDVSWKGGNDVTLRSTKEFWLHGAGRFDE</sequence>
<accession>A0A6M3LQF7</accession>
<dbReference type="EMBL" id="MT141682">
    <property type="protein sequence ID" value="QJA69154.1"/>
    <property type="molecule type" value="Genomic_DNA"/>
</dbReference>
<dbReference type="AlphaFoldDB" id="A0A6M3LQF7"/>
<proteinExistence type="predicted"/>
<organism evidence="2">
    <name type="scientific">viral metagenome</name>
    <dbReference type="NCBI Taxonomy" id="1070528"/>
    <lineage>
        <taxon>unclassified sequences</taxon>
        <taxon>metagenomes</taxon>
        <taxon>organismal metagenomes</taxon>
    </lineage>
</organism>
<evidence type="ECO:0000313" key="1">
    <source>
        <dbReference type="EMBL" id="QJA69154.1"/>
    </source>
</evidence>
<reference evidence="2" key="1">
    <citation type="submission" date="2020-03" db="EMBL/GenBank/DDBJ databases">
        <title>The deep terrestrial virosphere.</title>
        <authorList>
            <person name="Holmfeldt K."/>
            <person name="Nilsson E."/>
            <person name="Simone D."/>
            <person name="Lopez-Fernandez M."/>
            <person name="Wu X."/>
            <person name="de Brujin I."/>
            <person name="Lundin D."/>
            <person name="Andersson A."/>
            <person name="Bertilsson S."/>
            <person name="Dopson M."/>
        </authorList>
    </citation>
    <scope>NUCLEOTIDE SEQUENCE</scope>
    <source>
        <strain evidence="1">MM415A05019</strain>
        <strain evidence="2">MM415B08855</strain>
    </source>
</reference>
<protein>
    <submittedName>
        <fullName evidence="2">Uncharacterized protein</fullName>
    </submittedName>
</protein>
<dbReference type="EMBL" id="MT143397">
    <property type="protein sequence ID" value="QJA96409.1"/>
    <property type="molecule type" value="Genomic_DNA"/>
</dbReference>
<name>A0A6M3LQF7_9ZZZZ</name>
<evidence type="ECO:0000313" key="2">
    <source>
        <dbReference type="EMBL" id="QJA96409.1"/>
    </source>
</evidence>